<dbReference type="PROSITE" id="PS51352">
    <property type="entry name" value="THIOREDOXIN_2"/>
    <property type="match status" value="1"/>
</dbReference>
<comment type="similarity">
    <text evidence="1 7">Belongs to the thioredoxin family.</text>
</comment>
<reference evidence="9" key="1">
    <citation type="submission" date="2020-03" db="EMBL/GenBank/DDBJ databases">
        <title>Draft sequencing of Paenibacilllus sp. S3N08.</title>
        <authorList>
            <person name="Kim D.-U."/>
        </authorList>
    </citation>
    <scope>NUCLEOTIDE SEQUENCE</scope>
    <source>
        <strain evidence="9">S3N08</strain>
    </source>
</reference>
<dbReference type="InterPro" id="IPR013766">
    <property type="entry name" value="Thioredoxin_domain"/>
</dbReference>
<protein>
    <recommendedName>
        <fullName evidence="6 7">Thioredoxin</fullName>
    </recommendedName>
</protein>
<evidence type="ECO:0000256" key="6">
    <source>
        <dbReference type="NCBIfam" id="TIGR01068"/>
    </source>
</evidence>
<evidence type="ECO:0000313" key="10">
    <source>
        <dbReference type="Proteomes" id="UP001165962"/>
    </source>
</evidence>
<evidence type="ECO:0000256" key="5">
    <source>
        <dbReference type="ARBA" id="ARBA00023284"/>
    </source>
</evidence>
<dbReference type="InterPro" id="IPR005746">
    <property type="entry name" value="Thioredoxin"/>
</dbReference>
<evidence type="ECO:0000256" key="4">
    <source>
        <dbReference type="ARBA" id="ARBA00023157"/>
    </source>
</evidence>
<dbReference type="PANTHER" id="PTHR45663">
    <property type="entry name" value="GEO12009P1"/>
    <property type="match status" value="1"/>
</dbReference>
<accession>A0ABX0JD41</accession>
<sequence length="105" mass="11747">MVIEITDQTFQETTRGEGLVIVEFWAPWCSLCKLLEPILEELSSEYDSQVSIAKINVESNQEVSERLGVKSLPALFIYKQGALVGQVNGFVPKSTLQEAIKPFIE</sequence>
<dbReference type="EMBL" id="JAAOIW010000011">
    <property type="protein sequence ID" value="NHN33310.1"/>
    <property type="molecule type" value="Genomic_DNA"/>
</dbReference>
<keyword evidence="3" id="KW-0249">Electron transport</keyword>
<dbReference type="PANTHER" id="PTHR45663:SF11">
    <property type="entry name" value="GEO12009P1"/>
    <property type="match status" value="1"/>
</dbReference>
<dbReference type="NCBIfam" id="TIGR01068">
    <property type="entry name" value="thioredoxin"/>
    <property type="match status" value="1"/>
</dbReference>
<keyword evidence="10" id="KW-1185">Reference proteome</keyword>
<evidence type="ECO:0000313" key="9">
    <source>
        <dbReference type="EMBL" id="NHN33310.1"/>
    </source>
</evidence>
<dbReference type="SUPFAM" id="SSF52833">
    <property type="entry name" value="Thioredoxin-like"/>
    <property type="match status" value="1"/>
</dbReference>
<dbReference type="InterPro" id="IPR036249">
    <property type="entry name" value="Thioredoxin-like_sf"/>
</dbReference>
<dbReference type="CDD" id="cd02947">
    <property type="entry name" value="TRX_family"/>
    <property type="match status" value="1"/>
</dbReference>
<name>A0ABX0JD41_9BACL</name>
<evidence type="ECO:0000256" key="1">
    <source>
        <dbReference type="ARBA" id="ARBA00008987"/>
    </source>
</evidence>
<dbReference type="Pfam" id="PF00085">
    <property type="entry name" value="Thioredoxin"/>
    <property type="match status" value="1"/>
</dbReference>
<gene>
    <name evidence="9" type="primary">trxA</name>
    <name evidence="9" type="ORF">G9U52_26210</name>
</gene>
<keyword evidence="5" id="KW-0676">Redox-active center</keyword>
<dbReference type="PRINTS" id="PR00421">
    <property type="entry name" value="THIOREDOXIN"/>
</dbReference>
<organism evidence="9 10">
    <name type="scientific">Paenibacillus agricola</name>
    <dbReference type="NCBI Taxonomy" id="2716264"/>
    <lineage>
        <taxon>Bacteria</taxon>
        <taxon>Bacillati</taxon>
        <taxon>Bacillota</taxon>
        <taxon>Bacilli</taxon>
        <taxon>Bacillales</taxon>
        <taxon>Paenibacillaceae</taxon>
        <taxon>Paenibacillus</taxon>
    </lineage>
</organism>
<dbReference type="Proteomes" id="UP001165962">
    <property type="component" value="Unassembled WGS sequence"/>
</dbReference>
<proteinExistence type="inferred from homology"/>
<evidence type="ECO:0000256" key="2">
    <source>
        <dbReference type="ARBA" id="ARBA00022448"/>
    </source>
</evidence>
<feature type="domain" description="Thioredoxin" evidence="8">
    <location>
        <begin position="1"/>
        <end position="105"/>
    </location>
</feature>
<comment type="caution">
    <text evidence="9">The sequence shown here is derived from an EMBL/GenBank/DDBJ whole genome shotgun (WGS) entry which is preliminary data.</text>
</comment>
<evidence type="ECO:0000256" key="3">
    <source>
        <dbReference type="ARBA" id="ARBA00022982"/>
    </source>
</evidence>
<keyword evidence="2" id="KW-0813">Transport</keyword>
<keyword evidence="4" id="KW-1015">Disulfide bond</keyword>
<dbReference type="Gene3D" id="3.40.30.10">
    <property type="entry name" value="Glutaredoxin"/>
    <property type="match status" value="1"/>
</dbReference>
<evidence type="ECO:0000256" key="7">
    <source>
        <dbReference type="PIRNR" id="PIRNR000077"/>
    </source>
</evidence>
<dbReference type="RefSeq" id="WP_166153610.1">
    <property type="nucleotide sequence ID" value="NZ_JAAOIW010000011.1"/>
</dbReference>
<dbReference type="PIRSF" id="PIRSF000077">
    <property type="entry name" value="Thioredoxin"/>
    <property type="match status" value="1"/>
</dbReference>
<evidence type="ECO:0000259" key="8">
    <source>
        <dbReference type="PROSITE" id="PS51352"/>
    </source>
</evidence>